<dbReference type="SUPFAM" id="SSF102114">
    <property type="entry name" value="Radical SAM enzymes"/>
    <property type="match status" value="1"/>
</dbReference>
<dbReference type="PROSITE" id="PS51918">
    <property type="entry name" value="RADICAL_SAM"/>
    <property type="match status" value="1"/>
</dbReference>
<keyword evidence="10" id="KW-0411">Iron-sulfur</keyword>
<proteinExistence type="predicted"/>
<evidence type="ECO:0000256" key="5">
    <source>
        <dbReference type="ARBA" id="ARBA00022603"/>
    </source>
</evidence>
<evidence type="ECO:0000256" key="2">
    <source>
        <dbReference type="ARBA" id="ARBA00004496"/>
    </source>
</evidence>
<dbReference type="InterPro" id="IPR007197">
    <property type="entry name" value="rSAM"/>
</dbReference>
<evidence type="ECO:0000256" key="1">
    <source>
        <dbReference type="ARBA" id="ARBA00001966"/>
    </source>
</evidence>
<keyword evidence="8" id="KW-0479">Metal-binding</keyword>
<comment type="cofactor">
    <cofactor evidence="1">
        <name>[4Fe-4S] cluster</name>
        <dbReference type="ChEBI" id="CHEBI:49883"/>
    </cofactor>
</comment>
<evidence type="ECO:0000313" key="12">
    <source>
        <dbReference type="EMBL" id="MDW8800769.1"/>
    </source>
</evidence>
<dbReference type="SFLD" id="SFLDG01062">
    <property type="entry name" value="methyltransferase_(Class_A)"/>
    <property type="match status" value="1"/>
</dbReference>
<accession>A0ABU4JRK4</accession>
<dbReference type="Pfam" id="PF04055">
    <property type="entry name" value="Radical_SAM"/>
    <property type="match status" value="1"/>
</dbReference>
<evidence type="ECO:0000256" key="8">
    <source>
        <dbReference type="ARBA" id="ARBA00022723"/>
    </source>
</evidence>
<evidence type="ECO:0000313" key="13">
    <source>
        <dbReference type="Proteomes" id="UP001281656"/>
    </source>
</evidence>
<dbReference type="SFLD" id="SFLDF00275">
    <property type="entry name" value="adenosine_C2_methyltransferase"/>
    <property type="match status" value="1"/>
</dbReference>
<dbReference type="CDD" id="cd01335">
    <property type="entry name" value="Radical_SAM"/>
    <property type="match status" value="1"/>
</dbReference>
<dbReference type="Gene3D" id="3.20.20.70">
    <property type="entry name" value="Aldolase class I"/>
    <property type="match status" value="1"/>
</dbReference>
<evidence type="ECO:0000256" key="7">
    <source>
        <dbReference type="ARBA" id="ARBA00022691"/>
    </source>
</evidence>
<dbReference type="PANTHER" id="PTHR30544:SF5">
    <property type="entry name" value="RADICAL SAM CORE DOMAIN-CONTAINING PROTEIN"/>
    <property type="match status" value="1"/>
</dbReference>
<dbReference type="SFLD" id="SFLDS00029">
    <property type="entry name" value="Radical_SAM"/>
    <property type="match status" value="1"/>
</dbReference>
<name>A0ABU4JRK4_9CLOT</name>
<evidence type="ECO:0000256" key="6">
    <source>
        <dbReference type="ARBA" id="ARBA00022679"/>
    </source>
</evidence>
<keyword evidence="7" id="KW-0949">S-adenosyl-L-methionine</keyword>
<keyword evidence="6" id="KW-0808">Transferase</keyword>
<comment type="caution">
    <text evidence="12">The sequence shown here is derived from an EMBL/GenBank/DDBJ whole genome shotgun (WGS) entry which is preliminary data.</text>
</comment>
<keyword evidence="3" id="KW-0004">4Fe-4S</keyword>
<dbReference type="InterPro" id="IPR058240">
    <property type="entry name" value="rSAM_sf"/>
</dbReference>
<dbReference type="EMBL" id="JARUJP010000005">
    <property type="protein sequence ID" value="MDW8800769.1"/>
    <property type="molecule type" value="Genomic_DNA"/>
</dbReference>
<organism evidence="12 13">
    <name type="scientific">Clostridium tanneri</name>
    <dbReference type="NCBI Taxonomy" id="3037988"/>
    <lineage>
        <taxon>Bacteria</taxon>
        <taxon>Bacillati</taxon>
        <taxon>Bacillota</taxon>
        <taxon>Clostridia</taxon>
        <taxon>Eubacteriales</taxon>
        <taxon>Clostridiaceae</taxon>
        <taxon>Clostridium</taxon>
    </lineage>
</organism>
<dbReference type="InterPro" id="IPR013785">
    <property type="entry name" value="Aldolase_TIM"/>
</dbReference>
<feature type="domain" description="Radical SAM core" evidence="11">
    <location>
        <begin position="38"/>
        <end position="276"/>
    </location>
</feature>
<evidence type="ECO:0000256" key="3">
    <source>
        <dbReference type="ARBA" id="ARBA00022485"/>
    </source>
</evidence>
<evidence type="ECO:0000256" key="10">
    <source>
        <dbReference type="ARBA" id="ARBA00023014"/>
    </source>
</evidence>
<dbReference type="InterPro" id="IPR004383">
    <property type="entry name" value="rRNA_lsu_MTrfase_RlmN/Cfr"/>
</dbReference>
<evidence type="ECO:0000259" key="11">
    <source>
        <dbReference type="PROSITE" id="PS51918"/>
    </source>
</evidence>
<protein>
    <submittedName>
        <fullName evidence="12">Radical SAM protein</fullName>
    </submittedName>
</protein>
<sequence>MEIVKKLVSKDNSVKYLLKMEDGNTIETLYMYDGQLKLTYHSTVCVSSQVGCSQGCFFCATGKQGFVRNLTSLEITEQVDTCVSYCREMNLMPIDAVVFAGMGEPLMNYENVKEAIVNIYEKYKIGNFEIATVGLTPKIDKLISDFKGSPINIRLNLSLHASSNESRKPIMPVTSKYSIESIIDAAVKYAETFKRKTRLRYMIFKGINDTELDLQRLEALLKGKPLKLIISAYNDNNIKGLTAPKQSEVIDFYNKLKDKIDCGIFHNFGADIKGGCGQLRQENIED</sequence>
<evidence type="ECO:0000256" key="4">
    <source>
        <dbReference type="ARBA" id="ARBA00022490"/>
    </source>
</evidence>
<keyword evidence="9" id="KW-0408">Iron</keyword>
<evidence type="ECO:0000256" key="9">
    <source>
        <dbReference type="ARBA" id="ARBA00023004"/>
    </source>
</evidence>
<keyword evidence="5" id="KW-0489">Methyltransferase</keyword>
<dbReference type="RefSeq" id="WP_318797330.1">
    <property type="nucleotide sequence ID" value="NZ_JARUJP010000005.1"/>
</dbReference>
<reference evidence="12 13" key="1">
    <citation type="submission" date="2023-04" db="EMBL/GenBank/DDBJ databases">
        <title>Clostridium tannerae sp. nov., isolated from the fecal material of an alpaca.</title>
        <authorList>
            <person name="Miller S."/>
            <person name="Hendry M."/>
            <person name="King J."/>
            <person name="Sankaranarayanan K."/>
            <person name="Lawson P.A."/>
        </authorList>
    </citation>
    <scope>NUCLEOTIDE SEQUENCE [LARGE SCALE GENOMIC DNA]</scope>
    <source>
        <strain evidence="12 13">A1-XYC3</strain>
    </source>
</reference>
<dbReference type="PANTHER" id="PTHR30544">
    <property type="entry name" value="23S RRNA METHYLTRANSFERASE"/>
    <property type="match status" value="1"/>
</dbReference>
<gene>
    <name evidence="12" type="ORF">P8V03_06340</name>
</gene>
<dbReference type="InterPro" id="IPR040072">
    <property type="entry name" value="Methyltransferase_A"/>
</dbReference>
<comment type="subcellular location">
    <subcellularLocation>
        <location evidence="2">Cytoplasm</location>
    </subcellularLocation>
</comment>
<keyword evidence="13" id="KW-1185">Reference proteome</keyword>
<dbReference type="Proteomes" id="UP001281656">
    <property type="component" value="Unassembled WGS sequence"/>
</dbReference>
<keyword evidence="4" id="KW-0963">Cytoplasm</keyword>